<sequence length="338" mass="37683">MLHPQLVFLFHRHSTTDMAPLDELSGVLSSVLDCGLRALIQHIDLTPLSRISPKRLAKTALPHLGCVELVSGSAYESDYDELYRSNFQGGERERSELIVARLMDDTLDKRKDLTPFRVLGLRDPTRSAIGAAHFSVLFFEKNDHAVPYLQYIYIRPENRRQDLSELLHTLVVAVTMALAIESGSIDAVKVPFTLCETEPAVRRDGAPQRAYAVNRSQIHSKSGSQALMLRRKADGRVISAHVQPGLDVHEPPLTYIWALRANPAVELAFEGGGGMGKSLISAYYQSLIDEGFPRENIAQAKRLAEARQQDDAEFCLLPLSEITTDMYIDIDDVRECGN</sequence>
<gene>
    <name evidence="1" type="ORF">DOTSEDRAFT_67950</name>
</gene>
<proteinExistence type="predicted"/>
<dbReference type="eggNOG" id="ENOG502TDIE">
    <property type="taxonomic scope" value="Eukaryota"/>
</dbReference>
<dbReference type="OrthoDB" id="4107213at2759"/>
<feature type="non-terminal residue" evidence="1">
    <location>
        <position position="338"/>
    </location>
</feature>
<dbReference type="Proteomes" id="UP000016933">
    <property type="component" value="Unassembled WGS sequence"/>
</dbReference>
<name>N1Q071_DOTSN</name>
<dbReference type="EMBL" id="KB446535">
    <property type="protein sequence ID" value="EME49072.1"/>
    <property type="molecule type" value="Genomic_DNA"/>
</dbReference>
<accession>N1Q071</accession>
<keyword evidence="2" id="KW-1185">Reference proteome</keyword>
<dbReference type="HOGENOM" id="CLU_066252_0_0_1"/>
<reference evidence="2" key="1">
    <citation type="journal article" date="2012" name="PLoS Genet.">
        <title>The genomes of the fungal plant pathogens Cladosporium fulvum and Dothistroma septosporum reveal adaptation to different hosts and lifestyles but also signatures of common ancestry.</title>
        <authorList>
            <person name="de Wit P.J.G.M."/>
            <person name="van der Burgt A."/>
            <person name="Oekmen B."/>
            <person name="Stergiopoulos I."/>
            <person name="Abd-Elsalam K.A."/>
            <person name="Aerts A.L."/>
            <person name="Bahkali A.H."/>
            <person name="Beenen H.G."/>
            <person name="Chettri P."/>
            <person name="Cox M.P."/>
            <person name="Datema E."/>
            <person name="de Vries R.P."/>
            <person name="Dhillon B."/>
            <person name="Ganley A.R."/>
            <person name="Griffiths S.A."/>
            <person name="Guo Y."/>
            <person name="Hamelin R.C."/>
            <person name="Henrissat B."/>
            <person name="Kabir M.S."/>
            <person name="Jashni M.K."/>
            <person name="Kema G."/>
            <person name="Klaubauf S."/>
            <person name="Lapidus A."/>
            <person name="Levasseur A."/>
            <person name="Lindquist E."/>
            <person name="Mehrabi R."/>
            <person name="Ohm R.A."/>
            <person name="Owen T.J."/>
            <person name="Salamov A."/>
            <person name="Schwelm A."/>
            <person name="Schijlen E."/>
            <person name="Sun H."/>
            <person name="van den Burg H.A."/>
            <person name="van Ham R.C.H.J."/>
            <person name="Zhang S."/>
            <person name="Goodwin S.B."/>
            <person name="Grigoriev I.V."/>
            <person name="Collemare J."/>
            <person name="Bradshaw R.E."/>
        </authorList>
    </citation>
    <scope>NUCLEOTIDE SEQUENCE [LARGE SCALE GENOMIC DNA]</scope>
    <source>
        <strain evidence="2">NZE10 / CBS 128990</strain>
    </source>
</reference>
<protein>
    <submittedName>
        <fullName evidence="1">Uncharacterized protein</fullName>
    </submittedName>
</protein>
<evidence type="ECO:0000313" key="2">
    <source>
        <dbReference type="Proteomes" id="UP000016933"/>
    </source>
</evidence>
<organism evidence="1 2">
    <name type="scientific">Dothistroma septosporum (strain NZE10 / CBS 128990)</name>
    <name type="common">Red band needle blight fungus</name>
    <name type="synonym">Mycosphaerella pini</name>
    <dbReference type="NCBI Taxonomy" id="675120"/>
    <lineage>
        <taxon>Eukaryota</taxon>
        <taxon>Fungi</taxon>
        <taxon>Dikarya</taxon>
        <taxon>Ascomycota</taxon>
        <taxon>Pezizomycotina</taxon>
        <taxon>Dothideomycetes</taxon>
        <taxon>Dothideomycetidae</taxon>
        <taxon>Mycosphaerellales</taxon>
        <taxon>Mycosphaerellaceae</taxon>
        <taxon>Dothistroma</taxon>
    </lineage>
</organism>
<dbReference type="OMA" id="QYIYIRP"/>
<reference evidence="1 2" key="2">
    <citation type="journal article" date="2012" name="PLoS Pathog.">
        <title>Diverse lifestyles and strategies of plant pathogenesis encoded in the genomes of eighteen Dothideomycetes fungi.</title>
        <authorList>
            <person name="Ohm R.A."/>
            <person name="Feau N."/>
            <person name="Henrissat B."/>
            <person name="Schoch C.L."/>
            <person name="Horwitz B.A."/>
            <person name="Barry K.W."/>
            <person name="Condon B.J."/>
            <person name="Copeland A.C."/>
            <person name="Dhillon B."/>
            <person name="Glaser F."/>
            <person name="Hesse C.N."/>
            <person name="Kosti I."/>
            <person name="LaButti K."/>
            <person name="Lindquist E.A."/>
            <person name="Lucas S."/>
            <person name="Salamov A.A."/>
            <person name="Bradshaw R.E."/>
            <person name="Ciuffetti L."/>
            <person name="Hamelin R.C."/>
            <person name="Kema G.H.J."/>
            <person name="Lawrence C."/>
            <person name="Scott J.A."/>
            <person name="Spatafora J.W."/>
            <person name="Turgeon B.G."/>
            <person name="de Wit P.J.G.M."/>
            <person name="Zhong S."/>
            <person name="Goodwin S.B."/>
            <person name="Grigoriev I.V."/>
        </authorList>
    </citation>
    <scope>NUCLEOTIDE SEQUENCE [LARGE SCALE GENOMIC DNA]</scope>
    <source>
        <strain evidence="2">NZE10 / CBS 128990</strain>
    </source>
</reference>
<dbReference type="AlphaFoldDB" id="N1Q071"/>
<evidence type="ECO:0000313" key="1">
    <source>
        <dbReference type="EMBL" id="EME49072.1"/>
    </source>
</evidence>